<reference evidence="1 2" key="1">
    <citation type="journal article" date="2021" name="BMC Genomics">
        <title>Datura genome reveals duplications of psychoactive alkaloid biosynthetic genes and high mutation rate following tissue culture.</title>
        <authorList>
            <person name="Rajewski A."/>
            <person name="Carter-House D."/>
            <person name="Stajich J."/>
            <person name="Litt A."/>
        </authorList>
    </citation>
    <scope>NUCLEOTIDE SEQUENCE [LARGE SCALE GENOMIC DNA]</scope>
    <source>
        <strain evidence="1">AR-01</strain>
    </source>
</reference>
<dbReference type="EMBL" id="JACEIK010001775">
    <property type="protein sequence ID" value="MCD7472102.1"/>
    <property type="molecule type" value="Genomic_DNA"/>
</dbReference>
<sequence>MAKGLKLLQNMHLRISLNIETPKKLRIHPIPIKRIWKVGGIQTLLQNKFAIICLEWERLKLKKVKMVLNHLCDTFGAVMELDHPGRVRLYERGVTKTLLKQNAGDSGPSLSVANNKMMQKRMDELGERMQQTMLEN</sequence>
<evidence type="ECO:0000313" key="2">
    <source>
        <dbReference type="Proteomes" id="UP000823775"/>
    </source>
</evidence>
<proteinExistence type="predicted"/>
<dbReference type="Proteomes" id="UP000823775">
    <property type="component" value="Unassembled WGS sequence"/>
</dbReference>
<protein>
    <submittedName>
        <fullName evidence="1">Uncharacterized protein</fullName>
    </submittedName>
</protein>
<keyword evidence="2" id="KW-1185">Reference proteome</keyword>
<organism evidence="1 2">
    <name type="scientific">Datura stramonium</name>
    <name type="common">Jimsonweed</name>
    <name type="synonym">Common thornapple</name>
    <dbReference type="NCBI Taxonomy" id="4076"/>
    <lineage>
        <taxon>Eukaryota</taxon>
        <taxon>Viridiplantae</taxon>
        <taxon>Streptophyta</taxon>
        <taxon>Embryophyta</taxon>
        <taxon>Tracheophyta</taxon>
        <taxon>Spermatophyta</taxon>
        <taxon>Magnoliopsida</taxon>
        <taxon>eudicotyledons</taxon>
        <taxon>Gunneridae</taxon>
        <taxon>Pentapetalae</taxon>
        <taxon>asterids</taxon>
        <taxon>lamiids</taxon>
        <taxon>Solanales</taxon>
        <taxon>Solanaceae</taxon>
        <taxon>Solanoideae</taxon>
        <taxon>Datureae</taxon>
        <taxon>Datura</taxon>
    </lineage>
</organism>
<name>A0ABS8TKQ2_DATST</name>
<comment type="caution">
    <text evidence="1">The sequence shown here is derived from an EMBL/GenBank/DDBJ whole genome shotgun (WGS) entry which is preliminary data.</text>
</comment>
<evidence type="ECO:0000313" key="1">
    <source>
        <dbReference type="EMBL" id="MCD7472102.1"/>
    </source>
</evidence>
<gene>
    <name evidence="1" type="ORF">HAX54_013041</name>
</gene>
<accession>A0ABS8TKQ2</accession>